<dbReference type="AlphaFoldDB" id="A0A645CM63"/>
<reference evidence="1" key="1">
    <citation type="submission" date="2019-08" db="EMBL/GenBank/DDBJ databases">
        <authorList>
            <person name="Kucharzyk K."/>
            <person name="Murdoch R.W."/>
            <person name="Higgins S."/>
            <person name="Loffler F."/>
        </authorList>
    </citation>
    <scope>NUCLEOTIDE SEQUENCE</scope>
</reference>
<organism evidence="1">
    <name type="scientific">bioreactor metagenome</name>
    <dbReference type="NCBI Taxonomy" id="1076179"/>
    <lineage>
        <taxon>unclassified sequences</taxon>
        <taxon>metagenomes</taxon>
        <taxon>ecological metagenomes</taxon>
    </lineage>
</organism>
<comment type="caution">
    <text evidence="1">The sequence shown here is derived from an EMBL/GenBank/DDBJ whole genome shotgun (WGS) entry which is preliminary data.</text>
</comment>
<name>A0A645CM63_9ZZZZ</name>
<dbReference type="EMBL" id="VSSQ01028350">
    <property type="protein sequence ID" value="MPM78041.1"/>
    <property type="molecule type" value="Genomic_DNA"/>
</dbReference>
<proteinExistence type="predicted"/>
<accession>A0A645CM63</accession>
<protein>
    <submittedName>
        <fullName evidence="1">Uncharacterized protein</fullName>
    </submittedName>
</protein>
<sequence>MDKLGKDRIIIELLDNNNATHHTARSYLQSIKQYTEFTGLNPEELLAAAEADAGLPPRQRKLKSFIIG</sequence>
<evidence type="ECO:0000313" key="1">
    <source>
        <dbReference type="EMBL" id="MPM78041.1"/>
    </source>
</evidence>
<gene>
    <name evidence="1" type="ORF">SDC9_125051</name>
</gene>